<dbReference type="InterPro" id="IPR011990">
    <property type="entry name" value="TPR-like_helical_dom_sf"/>
</dbReference>
<feature type="compositionally biased region" description="Polar residues" evidence="1">
    <location>
        <begin position="270"/>
        <end position="281"/>
    </location>
</feature>
<comment type="caution">
    <text evidence="2">The sequence shown here is derived from an EMBL/GenBank/DDBJ whole genome shotgun (WGS) entry which is preliminary data.</text>
</comment>
<reference evidence="2 3" key="1">
    <citation type="submission" date="2018-05" db="EMBL/GenBank/DDBJ databases">
        <title>A metagenomic window into the 2 km-deep terrestrial subsurface aquifer revealed taxonomically and functionally diverse microbial community comprising novel uncultured bacterial lineages.</title>
        <authorList>
            <person name="Kadnikov V.V."/>
            <person name="Mardanov A.V."/>
            <person name="Beletsky A.V."/>
            <person name="Banks D."/>
            <person name="Pimenov N.V."/>
            <person name="Frank Y.A."/>
            <person name="Karnachuk O.V."/>
            <person name="Ravin N.V."/>
        </authorList>
    </citation>
    <scope>NUCLEOTIDE SEQUENCE [LARGE SCALE GENOMIC DNA]</scope>
    <source>
        <strain evidence="2">BY5</strain>
    </source>
</reference>
<accession>A0A367ZVI7</accession>
<proteinExistence type="predicted"/>
<evidence type="ECO:0008006" key="4">
    <source>
        <dbReference type="Google" id="ProtNLM"/>
    </source>
</evidence>
<organism evidence="2 3">
    <name type="scientific">Candidatus Ozemobacter sibiricus</name>
    <dbReference type="NCBI Taxonomy" id="2268124"/>
    <lineage>
        <taxon>Bacteria</taxon>
        <taxon>Candidatus Ozemobacteria</taxon>
        <taxon>Candidatus Ozemobacterales</taxon>
        <taxon>Candidatus Ozemobacteraceae</taxon>
        <taxon>Candidatus Ozemobacter</taxon>
    </lineage>
</organism>
<gene>
    <name evidence="2" type="ORF">OZSIB_0863</name>
</gene>
<evidence type="ECO:0000313" key="3">
    <source>
        <dbReference type="Proteomes" id="UP000252355"/>
    </source>
</evidence>
<evidence type="ECO:0000256" key="1">
    <source>
        <dbReference type="SAM" id="MobiDB-lite"/>
    </source>
</evidence>
<feature type="region of interest" description="Disordered" evidence="1">
    <location>
        <begin position="268"/>
        <end position="290"/>
    </location>
</feature>
<dbReference type="Proteomes" id="UP000252355">
    <property type="component" value="Unassembled WGS sequence"/>
</dbReference>
<protein>
    <recommendedName>
        <fullName evidence="4">Outer membrane lipoprotein BamD-like domain-containing protein</fullName>
    </recommendedName>
</protein>
<evidence type="ECO:0000313" key="2">
    <source>
        <dbReference type="EMBL" id="RCK81729.1"/>
    </source>
</evidence>
<name>A0A367ZVI7_9BACT</name>
<dbReference type="EMBL" id="QOQW01000001">
    <property type="protein sequence ID" value="RCK81729.1"/>
    <property type="molecule type" value="Genomic_DNA"/>
</dbReference>
<dbReference type="Gene3D" id="1.25.40.10">
    <property type="entry name" value="Tetratricopeptide repeat domain"/>
    <property type="match status" value="1"/>
</dbReference>
<dbReference type="AlphaFoldDB" id="A0A367ZVI7"/>
<sequence length="290" mass="31683">MTRAIALRRGESRGILGIAMSKYHLGAEAGHFLEGWGRLVLLGVLLVGRFMPAVATSEGALASAALPAAASSDSLATGAPQVSPAEQQRLAAALWQAVQETGGTLGLEGLEQSYQRILRECPQSDIAPEAAFRLATLYFEGWDPPRIAQCLAAFKVLHERYPHSIWARRSIHRLLMVARQAGDWEYLAEYYPRILERESRQCPDRLSHMIEYAEVLERRGQSQEARRWLRSVLEEAPEGPMADLARTLLEHAEAGDAIFPAVDPAEGQATLESTASQSHPASGSADGLPH</sequence>